<keyword evidence="3" id="KW-0238">DNA-binding</keyword>
<protein>
    <recommendedName>
        <fullName evidence="7">AP2/ERF domain-containing protein</fullName>
    </recommendedName>
</protein>
<proteinExistence type="predicted"/>
<sequence length="118" mass="12970">MCGCFMSDDLLCSLPTVYLGAFDSEEAAAHTYDLAALKYWGSDCKLNFTVSSESSVCACPCFSTVIAARRRPSPAACPAAAGRRALRGRHRDPVRRARLGWPWPGRGRPRPTPRLRRA</sequence>
<dbReference type="InterPro" id="IPR001471">
    <property type="entry name" value="AP2/ERF_dom"/>
</dbReference>
<dbReference type="GO" id="GO:0003677">
    <property type="term" value="F:DNA binding"/>
    <property type="evidence" value="ECO:0007669"/>
    <property type="project" value="UniProtKB-KW"/>
</dbReference>
<dbReference type="PROSITE" id="PS51032">
    <property type="entry name" value="AP2_ERF"/>
    <property type="match status" value="1"/>
</dbReference>
<dbReference type="Gramene" id="TKW30723">
    <property type="protein sequence ID" value="TKW30723"/>
    <property type="gene ID" value="SEVIR_2G056550v2"/>
</dbReference>
<feature type="region of interest" description="Disordered" evidence="6">
    <location>
        <begin position="97"/>
        <end position="118"/>
    </location>
</feature>
<dbReference type="GO" id="GO:0003700">
    <property type="term" value="F:DNA-binding transcription factor activity"/>
    <property type="evidence" value="ECO:0007669"/>
    <property type="project" value="InterPro"/>
</dbReference>
<reference evidence="8" key="1">
    <citation type="submission" date="2019-03" db="EMBL/GenBank/DDBJ databases">
        <title>WGS assembly of Setaria viridis.</title>
        <authorList>
            <person name="Huang P."/>
            <person name="Jenkins J."/>
            <person name="Grimwood J."/>
            <person name="Barry K."/>
            <person name="Healey A."/>
            <person name="Mamidi S."/>
            <person name="Sreedasyam A."/>
            <person name="Shu S."/>
            <person name="Feldman M."/>
            <person name="Wu J."/>
            <person name="Yu Y."/>
            <person name="Chen C."/>
            <person name="Johnson J."/>
            <person name="Rokhsar D."/>
            <person name="Baxter I."/>
            <person name="Schmutz J."/>
            <person name="Brutnell T."/>
            <person name="Kellogg E."/>
        </authorList>
    </citation>
    <scope>NUCLEOTIDE SEQUENCE [LARGE SCALE GENOMIC DNA]</scope>
</reference>
<feature type="domain" description="AP2/ERF" evidence="7">
    <location>
        <begin position="1"/>
        <end position="49"/>
    </location>
</feature>
<comment type="subcellular location">
    <subcellularLocation>
        <location evidence="1">Nucleus</location>
    </subcellularLocation>
</comment>
<gene>
    <name evidence="8" type="ORF">SEVIR_2G056550v2</name>
</gene>
<organism evidence="8 9">
    <name type="scientific">Setaria viridis</name>
    <name type="common">Green bristlegrass</name>
    <name type="synonym">Setaria italica subsp. viridis</name>
    <dbReference type="NCBI Taxonomy" id="4556"/>
    <lineage>
        <taxon>Eukaryota</taxon>
        <taxon>Viridiplantae</taxon>
        <taxon>Streptophyta</taxon>
        <taxon>Embryophyta</taxon>
        <taxon>Tracheophyta</taxon>
        <taxon>Spermatophyta</taxon>
        <taxon>Magnoliopsida</taxon>
        <taxon>Liliopsida</taxon>
        <taxon>Poales</taxon>
        <taxon>Poaceae</taxon>
        <taxon>PACMAD clade</taxon>
        <taxon>Panicoideae</taxon>
        <taxon>Panicodae</taxon>
        <taxon>Paniceae</taxon>
        <taxon>Cenchrinae</taxon>
        <taxon>Setaria</taxon>
    </lineage>
</organism>
<evidence type="ECO:0000256" key="2">
    <source>
        <dbReference type="ARBA" id="ARBA00023015"/>
    </source>
</evidence>
<dbReference type="InterPro" id="IPR036955">
    <property type="entry name" value="AP2/ERF_dom_sf"/>
</dbReference>
<keyword evidence="9" id="KW-1185">Reference proteome</keyword>
<dbReference type="Gene3D" id="3.30.730.10">
    <property type="entry name" value="AP2/ERF domain"/>
    <property type="match status" value="1"/>
</dbReference>
<keyword evidence="5" id="KW-0539">Nucleus</keyword>
<evidence type="ECO:0000256" key="3">
    <source>
        <dbReference type="ARBA" id="ARBA00023125"/>
    </source>
</evidence>
<evidence type="ECO:0000256" key="4">
    <source>
        <dbReference type="ARBA" id="ARBA00023163"/>
    </source>
</evidence>
<dbReference type="InterPro" id="IPR016177">
    <property type="entry name" value="DNA-bd_dom_sf"/>
</dbReference>
<keyword evidence="2" id="KW-0805">Transcription regulation</keyword>
<evidence type="ECO:0000256" key="5">
    <source>
        <dbReference type="ARBA" id="ARBA00023242"/>
    </source>
</evidence>
<evidence type="ECO:0000313" key="9">
    <source>
        <dbReference type="Proteomes" id="UP000298652"/>
    </source>
</evidence>
<dbReference type="AlphaFoldDB" id="A0A4U6VQF4"/>
<dbReference type="Proteomes" id="UP000298652">
    <property type="component" value="Chromosome 2"/>
</dbReference>
<dbReference type="EMBL" id="CM016553">
    <property type="protein sequence ID" value="TKW30723.1"/>
    <property type="molecule type" value="Genomic_DNA"/>
</dbReference>
<accession>A0A4U6VQF4</accession>
<evidence type="ECO:0000256" key="1">
    <source>
        <dbReference type="ARBA" id="ARBA00004123"/>
    </source>
</evidence>
<dbReference type="SUPFAM" id="SSF54171">
    <property type="entry name" value="DNA-binding domain"/>
    <property type="match status" value="1"/>
</dbReference>
<keyword evidence="4" id="KW-0804">Transcription</keyword>
<dbReference type="SMART" id="SM00380">
    <property type="entry name" value="AP2"/>
    <property type="match status" value="1"/>
</dbReference>
<dbReference type="GO" id="GO:0005634">
    <property type="term" value="C:nucleus"/>
    <property type="evidence" value="ECO:0007669"/>
    <property type="project" value="UniProtKB-SubCell"/>
</dbReference>
<name>A0A4U6VQF4_SETVI</name>
<evidence type="ECO:0000259" key="7">
    <source>
        <dbReference type="PROSITE" id="PS51032"/>
    </source>
</evidence>
<evidence type="ECO:0000256" key="6">
    <source>
        <dbReference type="SAM" id="MobiDB-lite"/>
    </source>
</evidence>
<feature type="compositionally biased region" description="Basic residues" evidence="6">
    <location>
        <begin position="107"/>
        <end position="118"/>
    </location>
</feature>
<evidence type="ECO:0000313" key="8">
    <source>
        <dbReference type="EMBL" id="TKW30723.1"/>
    </source>
</evidence>